<dbReference type="EMBL" id="SLVJ01000001">
    <property type="protein sequence ID" value="TCM71067.1"/>
    <property type="molecule type" value="Genomic_DNA"/>
</dbReference>
<proteinExistence type="predicted"/>
<protein>
    <recommendedName>
        <fullName evidence="5">Selenocysteine synthase</fullName>
    </recommendedName>
</protein>
<reference evidence="3 4" key="1">
    <citation type="submission" date="2019-03" db="EMBL/GenBank/DDBJ databases">
        <title>Genomic analyses of the natural microbiome of Caenorhabditis elegans.</title>
        <authorList>
            <person name="Samuel B."/>
        </authorList>
    </citation>
    <scope>NUCLEOTIDE SEQUENCE [LARGE SCALE GENOMIC DNA]</scope>
    <source>
        <strain evidence="3 4">JUb89</strain>
    </source>
</reference>
<evidence type="ECO:0000313" key="4">
    <source>
        <dbReference type="Proteomes" id="UP000294963"/>
    </source>
</evidence>
<feature type="signal peptide" evidence="2">
    <location>
        <begin position="1"/>
        <end position="28"/>
    </location>
</feature>
<feature type="chain" id="PRO_5020344764" description="Selenocysteine synthase" evidence="2">
    <location>
        <begin position="29"/>
        <end position="370"/>
    </location>
</feature>
<dbReference type="AlphaFoldDB" id="A0A4R1Y1Q8"/>
<sequence>MKKYNRIPPYTPIVLILLCCSYAGNVAAQNNKTTDSPADFPKLQQVIDHVPSLIDATPTLLPPQSNQTTVPKVAETQDNSWTDKKQNNIHNWVDRTAFKIDSWFGTPDPNKPADASLRLIMDQSYDKHQQYEFKPRIKGKIKLPTLQQKVSVVFGDDSLDNELDSSVAIGNENQPNRDDKPFDGKRAREDNTSIALRWSALSKSLPFDLDADLGIRSTNDVYARLKAKKDWQLKNDFNIYAEQIYRYGLKSENYLRTNLELTHARPDQAFISNQLSLTYADKQDDDLTWDNRLFRQHQFFENNRFNYGVYSGGYYDQSDLRLNSWGPFVSWRQPLWREWFYIQGDLNYFNQHREQRSHYLSTVLRLEALF</sequence>
<evidence type="ECO:0000313" key="3">
    <source>
        <dbReference type="EMBL" id="TCM71067.1"/>
    </source>
</evidence>
<dbReference type="Proteomes" id="UP000294963">
    <property type="component" value="Unassembled WGS sequence"/>
</dbReference>
<gene>
    <name evidence="3" type="ORF">EC844_101349</name>
</gene>
<evidence type="ECO:0008006" key="5">
    <source>
        <dbReference type="Google" id="ProtNLM"/>
    </source>
</evidence>
<organism evidence="3 4">
    <name type="scientific">Acinetobacter calcoaceticus</name>
    <dbReference type="NCBI Taxonomy" id="471"/>
    <lineage>
        <taxon>Bacteria</taxon>
        <taxon>Pseudomonadati</taxon>
        <taxon>Pseudomonadota</taxon>
        <taxon>Gammaproteobacteria</taxon>
        <taxon>Moraxellales</taxon>
        <taxon>Moraxellaceae</taxon>
        <taxon>Acinetobacter</taxon>
        <taxon>Acinetobacter calcoaceticus/baumannii complex</taxon>
    </lineage>
</organism>
<comment type="caution">
    <text evidence="3">The sequence shown here is derived from an EMBL/GenBank/DDBJ whole genome shotgun (WGS) entry which is preliminary data.</text>
</comment>
<feature type="compositionally biased region" description="Basic and acidic residues" evidence="1">
    <location>
        <begin position="175"/>
        <end position="186"/>
    </location>
</feature>
<evidence type="ECO:0000256" key="2">
    <source>
        <dbReference type="SAM" id="SignalP"/>
    </source>
</evidence>
<feature type="region of interest" description="Disordered" evidence="1">
    <location>
        <begin position="166"/>
        <end position="186"/>
    </location>
</feature>
<evidence type="ECO:0000256" key="1">
    <source>
        <dbReference type="SAM" id="MobiDB-lite"/>
    </source>
</evidence>
<name>A0A4R1Y1Q8_ACICA</name>
<accession>A0A4R1Y1Q8</accession>
<keyword evidence="2" id="KW-0732">Signal</keyword>
<keyword evidence="4" id="KW-1185">Reference proteome</keyword>
<dbReference type="OrthoDB" id="6646492at2"/>